<comment type="caution">
    <text evidence="4">The sequence shown here is derived from an EMBL/GenBank/DDBJ whole genome shotgun (WGS) entry which is preliminary data.</text>
</comment>
<dbReference type="InterPro" id="IPR029063">
    <property type="entry name" value="SAM-dependent_MTases_sf"/>
</dbReference>
<keyword evidence="1" id="KW-0489">Methyltransferase</keyword>
<sequence>MIEENSDYYFLRVTGVECSALAIEELLDKYVGRNNYTTENRSPTCSIYSACKNRLILFACDIFADELTAFLISGCVSFVWDRAALTSLHPVDHIRYIEKLRQRSDVHAQYLINVYWHPEPADQGPPFSISADCINTLFPCPRVARNERWEGTTYQHLRERCYRIEIEILRHESKFIHCSSY</sequence>
<dbReference type="PANTHER" id="PTHR10259">
    <property type="entry name" value="THIOPURINE S-METHYLTRANSFERASE"/>
    <property type="match status" value="1"/>
</dbReference>
<organism evidence="4 5">
    <name type="scientific">Rotaria magnacalcarata</name>
    <dbReference type="NCBI Taxonomy" id="392030"/>
    <lineage>
        <taxon>Eukaryota</taxon>
        <taxon>Metazoa</taxon>
        <taxon>Spiralia</taxon>
        <taxon>Gnathifera</taxon>
        <taxon>Rotifera</taxon>
        <taxon>Eurotatoria</taxon>
        <taxon>Bdelloidea</taxon>
        <taxon>Philodinida</taxon>
        <taxon>Philodinidae</taxon>
        <taxon>Rotaria</taxon>
    </lineage>
</organism>
<evidence type="ECO:0000256" key="1">
    <source>
        <dbReference type="ARBA" id="ARBA00022603"/>
    </source>
</evidence>
<evidence type="ECO:0000313" key="5">
    <source>
        <dbReference type="Proteomes" id="UP000663887"/>
    </source>
</evidence>
<dbReference type="Pfam" id="PF05724">
    <property type="entry name" value="TPMT"/>
    <property type="match status" value="1"/>
</dbReference>
<reference evidence="4" key="1">
    <citation type="submission" date="2021-02" db="EMBL/GenBank/DDBJ databases">
        <authorList>
            <person name="Nowell W R."/>
        </authorList>
    </citation>
    <scope>NUCLEOTIDE SEQUENCE</scope>
</reference>
<protein>
    <submittedName>
        <fullName evidence="4">Uncharacterized protein</fullName>
    </submittedName>
</protein>
<name>A0A816U3I8_9BILA</name>
<dbReference type="InterPro" id="IPR008854">
    <property type="entry name" value="TPMT"/>
</dbReference>
<dbReference type="AlphaFoldDB" id="A0A816U3I8"/>
<keyword evidence="2" id="KW-0808">Transferase</keyword>
<dbReference type="SUPFAM" id="SSF53335">
    <property type="entry name" value="S-adenosyl-L-methionine-dependent methyltransferases"/>
    <property type="match status" value="1"/>
</dbReference>
<keyword evidence="3" id="KW-0949">S-adenosyl-L-methionine</keyword>
<evidence type="ECO:0000256" key="2">
    <source>
        <dbReference type="ARBA" id="ARBA00022679"/>
    </source>
</evidence>
<dbReference type="PANTHER" id="PTHR10259:SF11">
    <property type="entry name" value="THIOPURINE S-METHYLTRANSFERASE"/>
    <property type="match status" value="1"/>
</dbReference>
<dbReference type="GO" id="GO:0032259">
    <property type="term" value="P:methylation"/>
    <property type="evidence" value="ECO:0007669"/>
    <property type="project" value="UniProtKB-KW"/>
</dbReference>
<accession>A0A816U3I8</accession>
<dbReference type="GO" id="GO:0008119">
    <property type="term" value="F:thiopurine S-methyltransferase activity"/>
    <property type="evidence" value="ECO:0007669"/>
    <property type="project" value="TreeGrafter"/>
</dbReference>
<proteinExistence type="predicted"/>
<dbReference type="Proteomes" id="UP000663887">
    <property type="component" value="Unassembled WGS sequence"/>
</dbReference>
<evidence type="ECO:0000256" key="3">
    <source>
        <dbReference type="ARBA" id="ARBA00022691"/>
    </source>
</evidence>
<dbReference type="EMBL" id="CAJNRG010008664">
    <property type="protein sequence ID" value="CAF2105963.1"/>
    <property type="molecule type" value="Genomic_DNA"/>
</dbReference>
<gene>
    <name evidence="4" type="ORF">XDN619_LOCUS19747</name>
</gene>
<dbReference type="Gene3D" id="3.40.50.150">
    <property type="entry name" value="Vaccinia Virus protein VP39"/>
    <property type="match status" value="1"/>
</dbReference>
<evidence type="ECO:0000313" key="4">
    <source>
        <dbReference type="EMBL" id="CAF2105963.1"/>
    </source>
</evidence>